<sequence>MLRRLRLLQRYANDPDMLKLAETKEKWRKAAREALAELVEIIGGGITELELLSHYGIEPESIGFEAQPESVYK</sequence>
<dbReference type="Proteomes" id="UP000728185">
    <property type="component" value="Unassembled WGS sequence"/>
</dbReference>
<dbReference type="AlphaFoldDB" id="A0A8E0S008"/>
<evidence type="ECO:0000313" key="2">
    <source>
        <dbReference type="Proteomes" id="UP000728185"/>
    </source>
</evidence>
<name>A0A8E0S008_9TREM</name>
<comment type="caution">
    <text evidence="1">The sequence shown here is derived from an EMBL/GenBank/DDBJ whole genome shotgun (WGS) entry which is preliminary data.</text>
</comment>
<dbReference type="EMBL" id="LUCM01002303">
    <property type="protein sequence ID" value="KAA0197564.1"/>
    <property type="molecule type" value="Genomic_DNA"/>
</dbReference>
<evidence type="ECO:0000313" key="1">
    <source>
        <dbReference type="EMBL" id="KAA0197564.1"/>
    </source>
</evidence>
<accession>A0A8E0S008</accession>
<organism evidence="1 2">
    <name type="scientific">Fasciolopsis buskii</name>
    <dbReference type="NCBI Taxonomy" id="27845"/>
    <lineage>
        <taxon>Eukaryota</taxon>
        <taxon>Metazoa</taxon>
        <taxon>Spiralia</taxon>
        <taxon>Lophotrochozoa</taxon>
        <taxon>Platyhelminthes</taxon>
        <taxon>Trematoda</taxon>
        <taxon>Digenea</taxon>
        <taxon>Plagiorchiida</taxon>
        <taxon>Echinostomata</taxon>
        <taxon>Echinostomatoidea</taxon>
        <taxon>Fasciolidae</taxon>
        <taxon>Fasciolopsis</taxon>
    </lineage>
</organism>
<protein>
    <submittedName>
        <fullName evidence="1">Uncharacterized protein</fullName>
    </submittedName>
</protein>
<reference evidence="1" key="1">
    <citation type="submission" date="2019-05" db="EMBL/GenBank/DDBJ databases">
        <title>Annotation for the trematode Fasciolopsis buski.</title>
        <authorList>
            <person name="Choi Y.-J."/>
        </authorList>
    </citation>
    <scope>NUCLEOTIDE SEQUENCE</scope>
    <source>
        <strain evidence="1">HT</strain>
        <tissue evidence="1">Whole worm</tissue>
    </source>
</reference>
<keyword evidence="2" id="KW-1185">Reference proteome</keyword>
<dbReference type="OrthoDB" id="10051617at2759"/>
<proteinExistence type="predicted"/>
<gene>
    <name evidence="1" type="ORF">FBUS_09285</name>
</gene>